<keyword evidence="1" id="KW-0812">Transmembrane</keyword>
<sequence length="111" mass="12184">AKQKKKKKDRGRAVDERCRRESAVSLSSASLLLLLQPDGRRRNRFDKANDDGRVFLLTCSSCASAALLLWGLPSPAAAPLVPLPAPCHLHGVLCSPRFLKCSSLQLNVWHP</sequence>
<evidence type="ECO:0000256" key="1">
    <source>
        <dbReference type="SAM" id="Phobius"/>
    </source>
</evidence>
<dbReference type="Proteomes" id="UP000265000">
    <property type="component" value="Unplaced"/>
</dbReference>
<reference evidence="2" key="2">
    <citation type="submission" date="2025-09" db="UniProtKB">
        <authorList>
            <consortium name="Ensembl"/>
        </authorList>
    </citation>
    <scope>IDENTIFICATION</scope>
</reference>
<dbReference type="AlphaFoldDB" id="A0A3Q2NVE7"/>
<dbReference type="Ensembl" id="ENSFHET00000010691.1">
    <property type="protein sequence ID" value="ENSFHEP00000003354.1"/>
    <property type="gene ID" value="ENSFHEG00000004215.1"/>
</dbReference>
<protein>
    <submittedName>
        <fullName evidence="2">Uncharacterized protein</fullName>
    </submittedName>
</protein>
<keyword evidence="3" id="KW-1185">Reference proteome</keyword>
<feature type="transmembrane region" description="Helical" evidence="1">
    <location>
        <begin position="54"/>
        <end position="72"/>
    </location>
</feature>
<keyword evidence="1" id="KW-0472">Membrane</keyword>
<keyword evidence="1" id="KW-1133">Transmembrane helix</keyword>
<organism evidence="2 3">
    <name type="scientific">Fundulus heteroclitus</name>
    <name type="common">Killifish</name>
    <name type="synonym">Mummichog</name>
    <dbReference type="NCBI Taxonomy" id="8078"/>
    <lineage>
        <taxon>Eukaryota</taxon>
        <taxon>Metazoa</taxon>
        <taxon>Chordata</taxon>
        <taxon>Craniata</taxon>
        <taxon>Vertebrata</taxon>
        <taxon>Euteleostomi</taxon>
        <taxon>Actinopterygii</taxon>
        <taxon>Neopterygii</taxon>
        <taxon>Teleostei</taxon>
        <taxon>Neoteleostei</taxon>
        <taxon>Acanthomorphata</taxon>
        <taxon>Ovalentaria</taxon>
        <taxon>Atherinomorphae</taxon>
        <taxon>Cyprinodontiformes</taxon>
        <taxon>Fundulidae</taxon>
        <taxon>Fundulus</taxon>
    </lineage>
</organism>
<evidence type="ECO:0000313" key="2">
    <source>
        <dbReference type="Ensembl" id="ENSFHEP00000003354.1"/>
    </source>
</evidence>
<evidence type="ECO:0000313" key="3">
    <source>
        <dbReference type="Proteomes" id="UP000265000"/>
    </source>
</evidence>
<reference evidence="2" key="1">
    <citation type="submission" date="2025-08" db="UniProtKB">
        <authorList>
            <consortium name="Ensembl"/>
        </authorList>
    </citation>
    <scope>IDENTIFICATION</scope>
</reference>
<name>A0A3Q2NVE7_FUNHE</name>
<proteinExistence type="predicted"/>
<accession>A0A3Q2NVE7</accession>